<dbReference type="GO" id="GO:0015833">
    <property type="term" value="P:peptide transport"/>
    <property type="evidence" value="ECO:0007669"/>
    <property type="project" value="InterPro"/>
</dbReference>
<name>A0A0S7BJC0_9CHLR</name>
<dbReference type="GO" id="GO:0016887">
    <property type="term" value="F:ATP hydrolysis activity"/>
    <property type="evidence" value="ECO:0007669"/>
    <property type="project" value="InterPro"/>
</dbReference>
<feature type="domain" description="ABC transporter" evidence="10">
    <location>
        <begin position="21"/>
        <end position="279"/>
    </location>
</feature>
<sequence length="353" mass="39561">MTQAAIYPEVSHRAEIPILSIRNLSISYQAKRGWVQAVRNVNLDVRMGEALALIGESGSGKTTLGLEIVRLLPSNARVPQGEILYQKIKKNSGGLGPTVDVMNLGTQALRQFRWKECAMVFQAALNAFNPVLRVSDQFADTARAHGYKQGRELEERAKELFHLVRLEPERVWKAYPHELSGGMRQRVLIALGLLLEPQLLILDEPTTALDILTQRNIMDVLKDLRTQLNFSMIFISHDLSLAAELADRVATMYAGRVVEVSDVYTTFKHPHHPYTIGLIKAVPTLTTHKDNISSIPGSPPDLINMPAGCKFHPRCPLADDRCRHEEPNLEPTTNPDHLVACWKWKTARLDMTA</sequence>
<dbReference type="Gene3D" id="3.40.50.300">
    <property type="entry name" value="P-loop containing nucleotide triphosphate hydrolases"/>
    <property type="match status" value="1"/>
</dbReference>
<keyword evidence="7 11" id="KW-0067">ATP-binding</keyword>
<evidence type="ECO:0000256" key="1">
    <source>
        <dbReference type="ARBA" id="ARBA00004202"/>
    </source>
</evidence>
<dbReference type="PANTHER" id="PTHR43297:SF14">
    <property type="entry name" value="ATPASE AAA-TYPE CORE DOMAIN-CONTAINING PROTEIN"/>
    <property type="match status" value="1"/>
</dbReference>
<dbReference type="EMBL" id="DF967972">
    <property type="protein sequence ID" value="GAP13738.1"/>
    <property type="molecule type" value="Genomic_DNA"/>
</dbReference>
<dbReference type="InterPro" id="IPR003439">
    <property type="entry name" value="ABC_transporter-like_ATP-bd"/>
</dbReference>
<dbReference type="SUPFAM" id="SSF52540">
    <property type="entry name" value="P-loop containing nucleoside triphosphate hydrolases"/>
    <property type="match status" value="1"/>
</dbReference>
<dbReference type="Pfam" id="PF08352">
    <property type="entry name" value="oligo_HPY"/>
    <property type="match status" value="1"/>
</dbReference>
<comment type="subcellular location">
    <subcellularLocation>
        <location evidence="1">Cell membrane</location>
        <topology evidence="1">Peripheral membrane protein</topology>
    </subcellularLocation>
</comment>
<evidence type="ECO:0000256" key="9">
    <source>
        <dbReference type="ARBA" id="ARBA00023136"/>
    </source>
</evidence>
<keyword evidence="8" id="KW-1278">Translocase</keyword>
<accession>A0A0S7BJC0</accession>
<evidence type="ECO:0000313" key="11">
    <source>
        <dbReference type="EMBL" id="GAP13738.1"/>
    </source>
</evidence>
<dbReference type="InterPro" id="IPR017871">
    <property type="entry name" value="ABC_transporter-like_CS"/>
</dbReference>
<reference evidence="11" key="1">
    <citation type="submission" date="2015-07" db="EMBL/GenBank/DDBJ databases">
        <title>Draft Genome Sequences of Anaerolinea thermolimosa IMO-1, Bellilinea caldifistulae GOMI-1, Leptolinea tardivitalis YMTK-2, Levilinea saccharolytica KIBI-1,Longilinea arvoryzae KOME-1, Previously Described as Members of the Anaerolineaceae (Chloroflexi).</title>
        <authorList>
            <person name="Sekiguchi Y."/>
            <person name="Ohashi A."/>
            <person name="Matsuura N."/>
            <person name="Tourlousse M.D."/>
        </authorList>
    </citation>
    <scope>NUCLEOTIDE SEQUENCE [LARGE SCALE GENOMIC DNA]</scope>
    <source>
        <strain evidence="11">KOME-1</strain>
    </source>
</reference>
<gene>
    <name evidence="11" type="ORF">LARV_01493</name>
</gene>
<evidence type="ECO:0000256" key="5">
    <source>
        <dbReference type="ARBA" id="ARBA00022519"/>
    </source>
</evidence>
<evidence type="ECO:0000313" key="12">
    <source>
        <dbReference type="Proteomes" id="UP000055060"/>
    </source>
</evidence>
<dbReference type="STRING" id="360412.LARV_01493"/>
<dbReference type="GO" id="GO:0005524">
    <property type="term" value="F:ATP binding"/>
    <property type="evidence" value="ECO:0007669"/>
    <property type="project" value="UniProtKB-KW"/>
</dbReference>
<dbReference type="InterPro" id="IPR027417">
    <property type="entry name" value="P-loop_NTPase"/>
</dbReference>
<keyword evidence="9" id="KW-0472">Membrane</keyword>
<keyword evidence="5" id="KW-0997">Cell inner membrane</keyword>
<protein>
    <submittedName>
        <fullName evidence="11">Oligopeptide/dipeptide ABC transporter, ATP-binding protein, C-terminal domain</fullName>
    </submittedName>
</protein>
<dbReference type="PROSITE" id="PS00211">
    <property type="entry name" value="ABC_TRANSPORTER_1"/>
    <property type="match status" value="1"/>
</dbReference>
<dbReference type="InterPro" id="IPR013563">
    <property type="entry name" value="Oligopep_ABC_C"/>
</dbReference>
<organism evidence="11">
    <name type="scientific">Longilinea arvoryzae</name>
    <dbReference type="NCBI Taxonomy" id="360412"/>
    <lineage>
        <taxon>Bacteria</taxon>
        <taxon>Bacillati</taxon>
        <taxon>Chloroflexota</taxon>
        <taxon>Anaerolineae</taxon>
        <taxon>Anaerolineales</taxon>
        <taxon>Anaerolineaceae</taxon>
        <taxon>Longilinea</taxon>
    </lineage>
</organism>
<dbReference type="CDD" id="cd03257">
    <property type="entry name" value="ABC_NikE_OppD_transporters"/>
    <property type="match status" value="1"/>
</dbReference>
<dbReference type="Pfam" id="PF00005">
    <property type="entry name" value="ABC_tran"/>
    <property type="match status" value="1"/>
</dbReference>
<keyword evidence="4" id="KW-1003">Cell membrane</keyword>
<dbReference type="GO" id="GO:0005886">
    <property type="term" value="C:plasma membrane"/>
    <property type="evidence" value="ECO:0007669"/>
    <property type="project" value="UniProtKB-SubCell"/>
</dbReference>
<comment type="similarity">
    <text evidence="2">Belongs to the ABC transporter superfamily.</text>
</comment>
<keyword evidence="3" id="KW-0813">Transport</keyword>
<dbReference type="RefSeq" id="WP_075073056.1">
    <property type="nucleotide sequence ID" value="NZ_DF967972.1"/>
</dbReference>
<proteinExistence type="inferred from homology"/>
<dbReference type="NCBIfam" id="TIGR01727">
    <property type="entry name" value="oligo_HPY"/>
    <property type="match status" value="1"/>
</dbReference>
<evidence type="ECO:0000256" key="7">
    <source>
        <dbReference type="ARBA" id="ARBA00022840"/>
    </source>
</evidence>
<dbReference type="PROSITE" id="PS50893">
    <property type="entry name" value="ABC_TRANSPORTER_2"/>
    <property type="match status" value="1"/>
</dbReference>
<dbReference type="SMART" id="SM00382">
    <property type="entry name" value="AAA"/>
    <property type="match status" value="1"/>
</dbReference>
<evidence type="ECO:0000256" key="4">
    <source>
        <dbReference type="ARBA" id="ARBA00022475"/>
    </source>
</evidence>
<evidence type="ECO:0000259" key="10">
    <source>
        <dbReference type="PROSITE" id="PS50893"/>
    </source>
</evidence>
<keyword evidence="12" id="KW-1185">Reference proteome</keyword>
<dbReference type="OrthoDB" id="9802264at2"/>
<evidence type="ECO:0000256" key="6">
    <source>
        <dbReference type="ARBA" id="ARBA00022741"/>
    </source>
</evidence>
<evidence type="ECO:0000256" key="8">
    <source>
        <dbReference type="ARBA" id="ARBA00022967"/>
    </source>
</evidence>
<dbReference type="PANTHER" id="PTHR43297">
    <property type="entry name" value="OLIGOPEPTIDE TRANSPORT ATP-BINDING PROTEIN APPD"/>
    <property type="match status" value="1"/>
</dbReference>
<dbReference type="Proteomes" id="UP000055060">
    <property type="component" value="Unassembled WGS sequence"/>
</dbReference>
<dbReference type="InterPro" id="IPR050388">
    <property type="entry name" value="ABC_Ni/Peptide_Import"/>
</dbReference>
<dbReference type="FunFam" id="3.40.50.300:FF:000016">
    <property type="entry name" value="Oligopeptide ABC transporter ATP-binding component"/>
    <property type="match status" value="1"/>
</dbReference>
<evidence type="ECO:0000256" key="2">
    <source>
        <dbReference type="ARBA" id="ARBA00005417"/>
    </source>
</evidence>
<keyword evidence="6" id="KW-0547">Nucleotide-binding</keyword>
<evidence type="ECO:0000256" key="3">
    <source>
        <dbReference type="ARBA" id="ARBA00022448"/>
    </source>
</evidence>
<dbReference type="InterPro" id="IPR003593">
    <property type="entry name" value="AAA+_ATPase"/>
</dbReference>
<dbReference type="AlphaFoldDB" id="A0A0S7BJC0"/>